<gene>
    <name evidence="1" type="ORF">L227DRAFT_569807</name>
</gene>
<sequence>MFTYAGRRSLGESTRIVATSLHYSECAQFSSPRRGYVSEAACTDFKRGPSSHSHHLPSSPWVTTWFSIFLLASGETPGMICFACPLMIPHWVSSYNSSICGRDVAPARWEKEHD</sequence>
<dbReference type="AlphaFoldDB" id="A0A5C2SPY6"/>
<proteinExistence type="predicted"/>
<dbReference type="EMBL" id="ML122251">
    <property type="protein sequence ID" value="RPD65862.1"/>
    <property type="molecule type" value="Genomic_DNA"/>
</dbReference>
<keyword evidence="2" id="KW-1185">Reference proteome</keyword>
<protein>
    <submittedName>
        <fullName evidence="1">Uncharacterized protein</fullName>
    </submittedName>
</protein>
<evidence type="ECO:0000313" key="2">
    <source>
        <dbReference type="Proteomes" id="UP000313359"/>
    </source>
</evidence>
<dbReference type="Proteomes" id="UP000313359">
    <property type="component" value="Unassembled WGS sequence"/>
</dbReference>
<accession>A0A5C2SPY6</accession>
<reference evidence="1" key="1">
    <citation type="journal article" date="2018" name="Genome Biol. Evol.">
        <title>Genomics and development of Lentinus tigrinus, a white-rot wood-decaying mushroom with dimorphic fruiting bodies.</title>
        <authorList>
            <person name="Wu B."/>
            <person name="Xu Z."/>
            <person name="Knudson A."/>
            <person name="Carlson A."/>
            <person name="Chen N."/>
            <person name="Kovaka S."/>
            <person name="LaButti K."/>
            <person name="Lipzen A."/>
            <person name="Pennachio C."/>
            <person name="Riley R."/>
            <person name="Schakwitz W."/>
            <person name="Umezawa K."/>
            <person name="Ohm R.A."/>
            <person name="Grigoriev I.V."/>
            <person name="Nagy L.G."/>
            <person name="Gibbons J."/>
            <person name="Hibbett D."/>
        </authorList>
    </citation>
    <scope>NUCLEOTIDE SEQUENCE [LARGE SCALE GENOMIC DNA]</scope>
    <source>
        <strain evidence="1">ALCF2SS1-6</strain>
    </source>
</reference>
<evidence type="ECO:0000313" key="1">
    <source>
        <dbReference type="EMBL" id="RPD65862.1"/>
    </source>
</evidence>
<name>A0A5C2SPY6_9APHY</name>
<organism evidence="1 2">
    <name type="scientific">Lentinus tigrinus ALCF2SS1-6</name>
    <dbReference type="NCBI Taxonomy" id="1328759"/>
    <lineage>
        <taxon>Eukaryota</taxon>
        <taxon>Fungi</taxon>
        <taxon>Dikarya</taxon>
        <taxon>Basidiomycota</taxon>
        <taxon>Agaricomycotina</taxon>
        <taxon>Agaricomycetes</taxon>
        <taxon>Polyporales</taxon>
        <taxon>Polyporaceae</taxon>
        <taxon>Lentinus</taxon>
    </lineage>
</organism>